<dbReference type="RefSeq" id="XP_051440732.1">
    <property type="nucleotide sequence ID" value="XM_051592123.1"/>
</dbReference>
<gene>
    <name evidence="2" type="ORF">K450DRAFT_260187</name>
</gene>
<evidence type="ECO:0000313" key="2">
    <source>
        <dbReference type="EMBL" id="KAI8575728.1"/>
    </source>
</evidence>
<organism evidence="2 3">
    <name type="scientific">Umbelopsis ramanniana AG</name>
    <dbReference type="NCBI Taxonomy" id="1314678"/>
    <lineage>
        <taxon>Eukaryota</taxon>
        <taxon>Fungi</taxon>
        <taxon>Fungi incertae sedis</taxon>
        <taxon>Mucoromycota</taxon>
        <taxon>Mucoromycotina</taxon>
        <taxon>Umbelopsidomycetes</taxon>
        <taxon>Umbelopsidales</taxon>
        <taxon>Umbelopsidaceae</taxon>
        <taxon>Umbelopsis</taxon>
    </lineage>
</organism>
<reference evidence="2" key="1">
    <citation type="submission" date="2021-06" db="EMBL/GenBank/DDBJ databases">
        <authorList>
            <consortium name="DOE Joint Genome Institute"/>
            <person name="Mondo S.J."/>
            <person name="Amses K.R."/>
            <person name="Simmons D.R."/>
            <person name="Longcore J.E."/>
            <person name="Seto K."/>
            <person name="Alves G.H."/>
            <person name="Bonds A.E."/>
            <person name="Quandt C.A."/>
            <person name="Davis W.J."/>
            <person name="Chang Y."/>
            <person name="Letcher P.M."/>
            <person name="Powell M.J."/>
            <person name="Kuo A."/>
            <person name="Labutti K."/>
            <person name="Pangilinan J."/>
            <person name="Andreopoulos W."/>
            <person name="Tritt A."/>
            <person name="Riley R."/>
            <person name="Hundley H."/>
            <person name="Johnson J."/>
            <person name="Lipzen A."/>
            <person name="Barry K."/>
            <person name="Berbee M.L."/>
            <person name="Buchler N.E."/>
            <person name="Grigoriev I.V."/>
            <person name="Spatafora J.W."/>
            <person name="Stajich J.E."/>
            <person name="James T.Y."/>
        </authorList>
    </citation>
    <scope>NUCLEOTIDE SEQUENCE</scope>
    <source>
        <strain evidence="2">AG</strain>
    </source>
</reference>
<protein>
    <submittedName>
        <fullName evidence="2">Uncharacterized protein</fullName>
    </submittedName>
</protein>
<keyword evidence="3" id="KW-1185">Reference proteome</keyword>
<evidence type="ECO:0000313" key="3">
    <source>
        <dbReference type="Proteomes" id="UP001206595"/>
    </source>
</evidence>
<comment type="caution">
    <text evidence="2">The sequence shown here is derived from an EMBL/GenBank/DDBJ whole genome shotgun (WGS) entry which is preliminary data.</text>
</comment>
<dbReference type="Proteomes" id="UP001206595">
    <property type="component" value="Unassembled WGS sequence"/>
</dbReference>
<sequence length="187" mass="21403">MTFLINNDARIHPQTGKVAFASGNANHVDQWEEEGDLEDEEDTLRAFTVSFRQDEEVPPAHTGIGLEDLFGEGEEEDSSESLEETPKAVCDFLDESKDIWFVYSIRYLAPCQFDAGYMDFALLYQKDVCTAHIYFVLLLVSNKPSLFYLSPLLYFFQKTLHCFLFQICFFILPPLIAKLLSFANLSL</sequence>
<feature type="transmembrane region" description="Helical" evidence="1">
    <location>
        <begin position="163"/>
        <end position="183"/>
    </location>
</feature>
<reference evidence="2" key="2">
    <citation type="journal article" date="2022" name="Proc. Natl. Acad. Sci. U.S.A.">
        <title>Diploid-dominant life cycles characterize the early evolution of Fungi.</title>
        <authorList>
            <person name="Amses K.R."/>
            <person name="Simmons D.R."/>
            <person name="Longcore J.E."/>
            <person name="Mondo S.J."/>
            <person name="Seto K."/>
            <person name="Jeronimo G.H."/>
            <person name="Bonds A.E."/>
            <person name="Quandt C.A."/>
            <person name="Davis W.J."/>
            <person name="Chang Y."/>
            <person name="Federici B.A."/>
            <person name="Kuo A."/>
            <person name="LaButti K."/>
            <person name="Pangilinan J."/>
            <person name="Andreopoulos W."/>
            <person name="Tritt A."/>
            <person name="Riley R."/>
            <person name="Hundley H."/>
            <person name="Johnson J."/>
            <person name="Lipzen A."/>
            <person name="Barry K."/>
            <person name="Lang B.F."/>
            <person name="Cuomo C.A."/>
            <person name="Buchler N.E."/>
            <person name="Grigoriev I.V."/>
            <person name="Spatafora J.W."/>
            <person name="Stajich J.E."/>
            <person name="James T.Y."/>
        </authorList>
    </citation>
    <scope>NUCLEOTIDE SEQUENCE</scope>
    <source>
        <strain evidence="2">AG</strain>
    </source>
</reference>
<proteinExistence type="predicted"/>
<dbReference type="GeneID" id="75917466"/>
<dbReference type="AlphaFoldDB" id="A0AAD5E107"/>
<keyword evidence="1" id="KW-1133">Transmembrane helix</keyword>
<evidence type="ECO:0000256" key="1">
    <source>
        <dbReference type="SAM" id="Phobius"/>
    </source>
</evidence>
<feature type="transmembrane region" description="Helical" evidence="1">
    <location>
        <begin position="133"/>
        <end position="156"/>
    </location>
</feature>
<name>A0AAD5E107_UMBRA</name>
<keyword evidence="1" id="KW-0472">Membrane</keyword>
<dbReference type="EMBL" id="MU620971">
    <property type="protein sequence ID" value="KAI8575728.1"/>
    <property type="molecule type" value="Genomic_DNA"/>
</dbReference>
<keyword evidence="1" id="KW-0812">Transmembrane</keyword>
<accession>A0AAD5E107</accession>